<accession>A0A849I7A0</accession>
<proteinExistence type="predicted"/>
<protein>
    <submittedName>
        <fullName evidence="1">DUF5076 domain-containing protein</fullName>
    </submittedName>
</protein>
<dbReference type="Pfam" id="PF16826">
    <property type="entry name" value="DUF5076"/>
    <property type="match status" value="1"/>
</dbReference>
<dbReference type="AlphaFoldDB" id="A0A849I7A0"/>
<reference evidence="1 2" key="1">
    <citation type="submission" date="2020-04" db="EMBL/GenBank/DDBJ databases">
        <title>Enterovirga sp. isolate from soil.</title>
        <authorList>
            <person name="Chea S."/>
            <person name="Kim D.-U."/>
        </authorList>
    </citation>
    <scope>NUCLEOTIDE SEQUENCE [LARGE SCALE GENOMIC DNA]</scope>
    <source>
        <strain evidence="1 2">DB1703</strain>
    </source>
</reference>
<dbReference type="Gene3D" id="3.30.2370.10">
    <property type="entry name" value="putative pyruvate dehydrogenase"/>
    <property type="match status" value="1"/>
</dbReference>
<dbReference type="Proteomes" id="UP000564885">
    <property type="component" value="Unassembled WGS sequence"/>
</dbReference>
<dbReference type="InterPro" id="IPR031796">
    <property type="entry name" value="DUF5076"/>
</dbReference>
<gene>
    <name evidence="1" type="ORF">HJG44_06070</name>
</gene>
<organism evidence="1 2">
    <name type="scientific">Enterovirga aerilata</name>
    <dbReference type="NCBI Taxonomy" id="2730920"/>
    <lineage>
        <taxon>Bacteria</taxon>
        <taxon>Pseudomonadati</taxon>
        <taxon>Pseudomonadota</taxon>
        <taxon>Alphaproteobacteria</taxon>
        <taxon>Hyphomicrobiales</taxon>
        <taxon>Methylobacteriaceae</taxon>
        <taxon>Enterovirga</taxon>
    </lineage>
</organism>
<dbReference type="EMBL" id="JABEPP010000002">
    <property type="protein sequence ID" value="NNM71960.1"/>
    <property type="molecule type" value="Genomic_DNA"/>
</dbReference>
<comment type="caution">
    <text evidence="1">The sequence shown here is derived from an EMBL/GenBank/DDBJ whole genome shotgun (WGS) entry which is preliminary data.</text>
</comment>
<name>A0A849I7A0_9HYPH</name>
<keyword evidence="2" id="KW-1185">Reference proteome</keyword>
<sequence>MPPISRSSRFQTSARWCRRRKPSCIGEVVSQPKFEELAVPPDAVERGGVEILRASIVEGAVSVGLRRSFDDPFTWGILLVDLARHASRIYALETGMSEDEALAAIRQGMEAELNRPTDLGSTRAVN</sequence>
<evidence type="ECO:0000313" key="1">
    <source>
        <dbReference type="EMBL" id="NNM71960.1"/>
    </source>
</evidence>
<evidence type="ECO:0000313" key="2">
    <source>
        <dbReference type="Proteomes" id="UP000564885"/>
    </source>
</evidence>